<feature type="compositionally biased region" description="Basic and acidic residues" evidence="1">
    <location>
        <begin position="177"/>
        <end position="190"/>
    </location>
</feature>
<feature type="domain" description="C2H2-type" evidence="2">
    <location>
        <begin position="102"/>
        <end position="123"/>
    </location>
</feature>
<dbReference type="InterPro" id="IPR022698">
    <property type="entry name" value="OrsD"/>
</dbReference>
<dbReference type="PROSITE" id="PS00028">
    <property type="entry name" value="ZINC_FINGER_C2H2_1"/>
    <property type="match status" value="1"/>
</dbReference>
<evidence type="ECO:0000259" key="2">
    <source>
        <dbReference type="PROSITE" id="PS00028"/>
    </source>
</evidence>
<evidence type="ECO:0000313" key="3">
    <source>
        <dbReference type="EMBL" id="KAF5716699.1"/>
    </source>
</evidence>
<dbReference type="SMART" id="SM00355">
    <property type="entry name" value="ZnF_C2H2"/>
    <property type="match status" value="4"/>
</dbReference>
<dbReference type="Proteomes" id="UP000544331">
    <property type="component" value="Unassembled WGS sequence"/>
</dbReference>
<dbReference type="OrthoDB" id="4845846at2759"/>
<accession>A0A8H6DH71</accession>
<comment type="caution">
    <text evidence="3">The sequence shown here is derived from an EMBL/GenBank/DDBJ whole genome shotgun (WGS) entry which is preliminary data.</text>
</comment>
<gene>
    <name evidence="3" type="ORF">FMUND_6197</name>
</gene>
<evidence type="ECO:0000256" key="1">
    <source>
        <dbReference type="SAM" id="MobiDB-lite"/>
    </source>
</evidence>
<feature type="compositionally biased region" description="Low complexity" evidence="1">
    <location>
        <begin position="1121"/>
        <end position="1134"/>
    </location>
</feature>
<reference evidence="3 4" key="1">
    <citation type="submission" date="2020-05" db="EMBL/GenBank/DDBJ databases">
        <title>Identification and distribution of gene clusters putatively required for synthesis of sphingolipid metabolism inhibitors in phylogenetically diverse species of the filamentous fungus Fusarium.</title>
        <authorList>
            <person name="Kim H.-S."/>
            <person name="Busman M."/>
            <person name="Brown D.W."/>
            <person name="Divon H."/>
            <person name="Uhlig S."/>
            <person name="Proctor R.H."/>
        </authorList>
    </citation>
    <scope>NUCLEOTIDE SEQUENCE [LARGE SCALE GENOMIC DNA]</scope>
    <source>
        <strain evidence="3 4">NRRL 66235</strain>
    </source>
</reference>
<name>A0A8H6DH71_9HYPO</name>
<feature type="region of interest" description="Disordered" evidence="1">
    <location>
        <begin position="428"/>
        <end position="454"/>
    </location>
</feature>
<feature type="compositionally biased region" description="Polar residues" evidence="1">
    <location>
        <begin position="428"/>
        <end position="440"/>
    </location>
</feature>
<evidence type="ECO:0000313" key="4">
    <source>
        <dbReference type="Proteomes" id="UP000544331"/>
    </source>
</evidence>
<feature type="region of interest" description="Disordered" evidence="1">
    <location>
        <begin position="461"/>
        <end position="480"/>
    </location>
</feature>
<dbReference type="EMBL" id="JAAOAN010000199">
    <property type="protein sequence ID" value="KAF5716699.1"/>
    <property type="molecule type" value="Genomic_DNA"/>
</dbReference>
<proteinExistence type="predicted"/>
<feature type="non-terminal residue" evidence="3">
    <location>
        <position position="1"/>
    </location>
</feature>
<dbReference type="Pfam" id="PF12013">
    <property type="entry name" value="OrsD"/>
    <property type="match status" value="2"/>
</dbReference>
<feature type="region of interest" description="Disordered" evidence="1">
    <location>
        <begin position="1114"/>
        <end position="1134"/>
    </location>
</feature>
<feature type="compositionally biased region" description="Basic and acidic residues" evidence="1">
    <location>
        <begin position="1287"/>
        <end position="1302"/>
    </location>
</feature>
<organism evidence="3 4">
    <name type="scientific">Fusarium mundagurra</name>
    <dbReference type="NCBI Taxonomy" id="1567541"/>
    <lineage>
        <taxon>Eukaryota</taxon>
        <taxon>Fungi</taxon>
        <taxon>Dikarya</taxon>
        <taxon>Ascomycota</taxon>
        <taxon>Pezizomycotina</taxon>
        <taxon>Sordariomycetes</taxon>
        <taxon>Hypocreomycetidae</taxon>
        <taxon>Hypocreales</taxon>
        <taxon>Nectriaceae</taxon>
        <taxon>Fusarium</taxon>
        <taxon>Fusarium fujikuroi species complex</taxon>
    </lineage>
</organism>
<feature type="compositionally biased region" description="Acidic residues" evidence="1">
    <location>
        <begin position="1324"/>
        <end position="1336"/>
    </location>
</feature>
<sequence>MASNLQSESCGAIYPYVILSIYRLLVCRVCGFASVADEVATHLRTRHRDIQPQHRQDLVEKMKQMPDVFRSRDEIRRYLQYPTDLTQPIPYLAPPEPDGLKCRACGHIVRRIQKIQKHCTEKHQWINPRGRGRPAPNFHTSADELPWEEHIACQRFFPSGEGSKWFQVNIQTKGRAGRSEVKSSTKKPQETPRVLTSEASTHLHQVIDRESRYREALGQPRTTINDTGTDTFAATSLWLDRTQWVSIFRGSRRDVLRALIRLPDRHSLNTDYTFGQGNLEGAPNLVSPREDEQKISCIMRALDLVIDRCEETIRCTSHNILCWLLSSRLQSRREVAFNLVAEKNSEIRYRRTQKQFLAFVLRTYRMPGDLRRSVMDVKLKPEISTQLDRIWDHTAWKYVDASKGTWPVMEGQRAPLIGTRYGPVDSQSINTPLNTWTSQGVDGKERDEDDEIDDENVEAWELEDDDDDEDAESDYNDSGYFDDIEGNTAGTHQDIFSGVSGDSAASAFGQFLELLFQLCIMLSTEPFLNGQPSSALLVYFSGILGFSANCQRFQLARQYCTKLSAMIYMQRILFLEQALPLRGYQSIGIPQRQDARAFECLDEIRAKYMVLGSQYPLAELISLRDFGRNVARNEPPSMLFHWSNDGETVSHASVQITMSEFRKLPDYFITQAEALCDRLMFGIQPSIDLSGVKDNISSSTSGHSFIKYPENGLESAYLELLIRAYTAGRTGLAQNGVWRWHVVTEYLKLVSKMEEQLAGGLYTACGRTPRIRELLNLEIENGPNTSCGIYAWGGYMVYLIRHHKAKRMTNREFYVVRFLPVRLGYVLFKYLVYIRRVADLLRREQLGNHRGAQQCLQTRLLFQTNGRPWPTSRLTDIVTKTTLELWRQSVNVRVYRQLAIAITEKHVREVYTPFNRVGTGHSSVGSRMGLMERTRSNFSHHFYDAMSGLRREIQLCKELDILICLLCPVAIKPRVDQVENHYRHRHKTAGRQLQEVIAFAASFSPSSGSQPLALRDPTDKDIELPADGGPPIPGLEIYAGFSCKSCRHLTRNRSNRDRHQILSKHHEEGDNEDEDDKGKRDARWRNWEPVILQTLCRAPHVRYWTVEPVRTRYGSRRSSRSSRSSSGEGSGGISVSNSVDSGLLKLIRSYEKELGRAAAKRRRKFMKWAAYLQGKDKLALHRAGLSPIPKTSELKLWKQEARDANARLQALVESFHRELARGLERLDRVPDETLKWLGSIDATKPVTKPFGHKQEAATMERYSADWERYLYYCARVWPLGREGAQEEHGIRFTDEQREEDQRQRRRQLQQQQNQKSNSNREGEAVSDTDFDSDIDSDVNSNVNNDVAALDQAVCRFCISSIKQKLGRKQYRNPLLHFTAVLGIKEDGNWVPAHSHTRFLAGFLWCGRVLILEHFFEDDPYDSEDSACETSFAAIERFHKGHHEWLTSGSYSPFGTIIRWMTYGRGYRNHEEGQARLWAEKLADIMGKRLWKMTNAGDSSKRYTCRRGAVIEYLSWLKLFRTKIYPATHIWGGQPGRGPEVATLKHCDIEQLPKNIFVFDGQVVIITDRDKSKGLSGGTGGRKVARFLPERLSRMMVAYIAWLLPFEKVLHRLAGIRGPSDSLDPWVWKSAEKGIWDTAILSKQLALVSGVEIGARLTVSSYRHVAVEMGRKIKGLIIRQIDLEAAEADSDNEVADPITGERRRQPRVEYVWDSQATHGSRIARGHYGVNLQFPNQLQPEMMSNYQEISRLWHQFLARTDGDFGERKRPAETISTAVVNEATKRQRYNLYQRE</sequence>
<protein>
    <recommendedName>
        <fullName evidence="2">C2H2-type domain-containing protein</fullName>
    </recommendedName>
</protein>
<dbReference type="InterPro" id="IPR013087">
    <property type="entry name" value="Znf_C2H2_type"/>
</dbReference>
<feature type="region of interest" description="Disordered" evidence="1">
    <location>
        <begin position="1005"/>
        <end position="1029"/>
    </location>
</feature>
<keyword evidence="4" id="KW-1185">Reference proteome</keyword>
<feature type="region of interest" description="Disordered" evidence="1">
    <location>
        <begin position="1287"/>
        <end position="1337"/>
    </location>
</feature>
<feature type="region of interest" description="Disordered" evidence="1">
    <location>
        <begin position="176"/>
        <end position="195"/>
    </location>
</feature>